<evidence type="ECO:0000313" key="2">
    <source>
        <dbReference type="EMBL" id="MPC75402.1"/>
    </source>
</evidence>
<name>A0A5B7HVH7_PORTR</name>
<sequence length="71" mass="8345">MNRGSHTKATLHRDADEAPDPFAASQVKRCDGKEMREVRQASEEVGSKERGKERRGMKWRKEEEEEEEERE</sequence>
<evidence type="ECO:0000313" key="3">
    <source>
        <dbReference type="Proteomes" id="UP000324222"/>
    </source>
</evidence>
<proteinExistence type="predicted"/>
<feature type="compositionally biased region" description="Basic residues" evidence="1">
    <location>
        <begin position="1"/>
        <end position="10"/>
    </location>
</feature>
<dbReference type="EMBL" id="VSRR010041045">
    <property type="protein sequence ID" value="MPC75402.1"/>
    <property type="molecule type" value="Genomic_DNA"/>
</dbReference>
<protein>
    <submittedName>
        <fullName evidence="2">Uncharacterized protein</fullName>
    </submittedName>
</protein>
<accession>A0A5B7HVH7</accession>
<reference evidence="2 3" key="1">
    <citation type="submission" date="2019-05" db="EMBL/GenBank/DDBJ databases">
        <title>Another draft genome of Portunus trituberculatus and its Hox gene families provides insights of decapod evolution.</title>
        <authorList>
            <person name="Jeong J.-H."/>
            <person name="Song I."/>
            <person name="Kim S."/>
            <person name="Choi T."/>
            <person name="Kim D."/>
            <person name="Ryu S."/>
            <person name="Kim W."/>
        </authorList>
    </citation>
    <scope>NUCLEOTIDE SEQUENCE [LARGE SCALE GENOMIC DNA]</scope>
    <source>
        <tissue evidence="2">Muscle</tissue>
    </source>
</reference>
<keyword evidence="3" id="KW-1185">Reference proteome</keyword>
<evidence type="ECO:0000256" key="1">
    <source>
        <dbReference type="SAM" id="MobiDB-lite"/>
    </source>
</evidence>
<feature type="region of interest" description="Disordered" evidence="1">
    <location>
        <begin position="1"/>
        <end position="71"/>
    </location>
</feature>
<feature type="compositionally biased region" description="Basic and acidic residues" evidence="1">
    <location>
        <begin position="28"/>
        <end position="62"/>
    </location>
</feature>
<gene>
    <name evidence="2" type="ORF">E2C01_069789</name>
</gene>
<dbReference type="AlphaFoldDB" id="A0A5B7HVH7"/>
<dbReference type="Proteomes" id="UP000324222">
    <property type="component" value="Unassembled WGS sequence"/>
</dbReference>
<organism evidence="2 3">
    <name type="scientific">Portunus trituberculatus</name>
    <name type="common">Swimming crab</name>
    <name type="synonym">Neptunus trituberculatus</name>
    <dbReference type="NCBI Taxonomy" id="210409"/>
    <lineage>
        <taxon>Eukaryota</taxon>
        <taxon>Metazoa</taxon>
        <taxon>Ecdysozoa</taxon>
        <taxon>Arthropoda</taxon>
        <taxon>Crustacea</taxon>
        <taxon>Multicrustacea</taxon>
        <taxon>Malacostraca</taxon>
        <taxon>Eumalacostraca</taxon>
        <taxon>Eucarida</taxon>
        <taxon>Decapoda</taxon>
        <taxon>Pleocyemata</taxon>
        <taxon>Brachyura</taxon>
        <taxon>Eubrachyura</taxon>
        <taxon>Portunoidea</taxon>
        <taxon>Portunidae</taxon>
        <taxon>Portuninae</taxon>
        <taxon>Portunus</taxon>
    </lineage>
</organism>
<comment type="caution">
    <text evidence="2">The sequence shown here is derived from an EMBL/GenBank/DDBJ whole genome shotgun (WGS) entry which is preliminary data.</text>
</comment>